<dbReference type="STRING" id="525367.HMPREF0556_12133"/>
<dbReference type="HOGENOM" id="CLU_000315_21_1_9"/>
<evidence type="ECO:0000256" key="1">
    <source>
        <dbReference type="ARBA" id="ARBA00022801"/>
    </source>
</evidence>
<dbReference type="InterPro" id="IPR027417">
    <property type="entry name" value="P-loop_NTPase"/>
</dbReference>
<dbReference type="InterPro" id="IPR014001">
    <property type="entry name" value="Helicase_ATP-bd"/>
</dbReference>
<keyword evidence="1" id="KW-0378">Hydrolase</keyword>
<dbReference type="InterPro" id="IPR007527">
    <property type="entry name" value="Znf_SWIM"/>
</dbReference>
<keyword evidence="2" id="KW-0479">Metal-binding</keyword>
<dbReference type="Proteomes" id="UP000010119">
    <property type="component" value="Unassembled WGS sequence"/>
</dbReference>
<dbReference type="PROSITE" id="PS50966">
    <property type="entry name" value="ZF_SWIM"/>
    <property type="match status" value="1"/>
</dbReference>
<dbReference type="InterPro" id="IPR038718">
    <property type="entry name" value="SNF2-like_sf"/>
</dbReference>
<dbReference type="PROSITE" id="PS51192">
    <property type="entry name" value="HELICASE_ATP_BIND_1"/>
    <property type="match status" value="1"/>
</dbReference>
<keyword evidence="2" id="KW-0862">Zinc</keyword>
<protein>
    <submittedName>
        <fullName evidence="6">SNF2 family N-terminal domain protein</fullName>
    </submittedName>
</protein>
<dbReference type="Pfam" id="PF00176">
    <property type="entry name" value="SNF2-rel_dom"/>
    <property type="match status" value="1"/>
</dbReference>
<gene>
    <name evidence="6" type="ORF">HMPREF0556_12133</name>
</gene>
<evidence type="ECO:0000259" key="3">
    <source>
        <dbReference type="PROSITE" id="PS50966"/>
    </source>
</evidence>
<feature type="domain" description="Helicase ATP-binding" evidence="4">
    <location>
        <begin position="625"/>
        <end position="787"/>
    </location>
</feature>
<evidence type="ECO:0000256" key="2">
    <source>
        <dbReference type="PROSITE-ProRule" id="PRU00325"/>
    </source>
</evidence>
<evidence type="ECO:0000259" key="4">
    <source>
        <dbReference type="PROSITE" id="PS51192"/>
    </source>
</evidence>
<dbReference type="SUPFAM" id="SSF52540">
    <property type="entry name" value="P-loop containing nucleoside triphosphate hydrolases"/>
    <property type="match status" value="2"/>
</dbReference>
<dbReference type="EMBL" id="ACCR02000005">
    <property type="protein sequence ID" value="EFI83448.1"/>
    <property type="molecule type" value="Genomic_DNA"/>
</dbReference>
<dbReference type="Gene3D" id="3.40.50.10810">
    <property type="entry name" value="Tandem AAA-ATPase domain"/>
    <property type="match status" value="1"/>
</dbReference>
<name>D7UYN1_LISGR</name>
<dbReference type="eggNOG" id="COG0553">
    <property type="taxonomic scope" value="Bacteria"/>
</dbReference>
<proteinExistence type="predicted"/>
<comment type="caution">
    <text evidence="6">The sequence shown here is derived from an EMBL/GenBank/DDBJ whole genome shotgun (WGS) entry which is preliminary data.</text>
</comment>
<feature type="domain" description="Helicase C-terminal" evidence="5">
    <location>
        <begin position="892"/>
        <end position="1049"/>
    </location>
</feature>
<dbReference type="Gene3D" id="3.40.50.300">
    <property type="entry name" value="P-loop containing nucleotide triphosphate hydrolases"/>
    <property type="match status" value="1"/>
</dbReference>
<feature type="domain" description="SWIM-type" evidence="3">
    <location>
        <begin position="47"/>
        <end position="81"/>
    </location>
</feature>
<accession>D7UYN1</accession>
<dbReference type="SMART" id="SM00490">
    <property type="entry name" value="HELICc"/>
    <property type="match status" value="1"/>
</dbReference>
<keyword evidence="7" id="KW-1185">Reference proteome</keyword>
<sequence length="1063" mass="122975">MYISLEKQMIPYSIKQKGRALFKENAMTAFRVPEDSSIYKTMFTDHETVKDDNNGNYHCSCQTFAEKQYCEHVYAVSLQIEEENQQKNKINFKNRILQQEAATLLSLFQENLSAHYDSGASQKKKLHVGYFLRLKIEEDGTSLSLEIKVGTERDYVVKNISNFVTAVDKQQLVSFNKNFTYDPNEYYFSEKDQQILQHLFQISKVAEMYDTDTIYWSKSYEEEKQLIIPPTFATELLQLLDGQDASLTVMRDKEALFKYNRIVLETTKPDFTFKLNKDSEAHYILEMEDVQQSIFLESYRLLFLDGTFYALSTEDWQALQPFISFQHITKNEIVQFSEQQLSEVISYVLPSLQKSGELEIDTAIQDRLVKRPLEIEVHVQKVERQHTVDIAYHYGEQSFHPFQIEEQLENQAAIIIRDVEKETHFMQIIENAPLHISSNQLVVDDKEASYYQFYARTVPALSALADVYLDEELETLVEKDVLPTTTLDVSTELNYLSIAFDFKGIDPVEVPDILNAIREHKKYYRLENGHFISLEEERFKQMERILTLIDIRKKDLTTEVHVPLYRGLQIYDTIASTPNENRKFTRSFRHLIEDITAFQEEIFTLPTNIQAELRDYQIVGFEWMKSLAKYQLGGILADDMGLGKTLQTITFLASEIEGAEALDPILIVTPASLLYNWQNEFEKFAPALKVQIIDGNKQNRETIIANLESNAVYLISYPSLRQDITSFQEHTFSSVILDESQAVKNYHTKTSQAVRALHRYQTFALSGTPLENNLDELWTIFQTLMPGFFPSLRKFKLLENDQIARMIRPFLLRRIKQDVLKELPDKIETNLYSELTEEQKVVYLAYLERIQTELAQDDETNRMKLLAGLTRLRQICCDPTLFVDGYQGGSGKLLQLLDTIQTARENGKRMLIFSQFTSMLGIIQSELKKIGMEYFYMDGQTPSKERVNLVNAFNEGGKDIFLISLKAGGTGLNLTGADTVILYDLWWNPAVEEQAASRAHRIGQKNVVQVIRMVAKGTIEERIFDLQKKKQALIDDIIQPGEKLLNTLSVDELKALLLENRKE</sequence>
<evidence type="ECO:0000259" key="5">
    <source>
        <dbReference type="PROSITE" id="PS51194"/>
    </source>
</evidence>
<dbReference type="CDD" id="cd18793">
    <property type="entry name" value="SF2_C_SNF"/>
    <property type="match status" value="1"/>
</dbReference>
<dbReference type="FunFam" id="3.40.50.300:FF:000533">
    <property type="entry name" value="Helicase, Snf2 family"/>
    <property type="match status" value="1"/>
</dbReference>
<dbReference type="GO" id="GO:0008270">
    <property type="term" value="F:zinc ion binding"/>
    <property type="evidence" value="ECO:0007669"/>
    <property type="project" value="UniProtKB-KW"/>
</dbReference>
<dbReference type="InterPro" id="IPR000330">
    <property type="entry name" value="SNF2_N"/>
</dbReference>
<evidence type="ECO:0000313" key="6">
    <source>
        <dbReference type="EMBL" id="EFI83448.1"/>
    </source>
</evidence>
<dbReference type="InterPro" id="IPR013663">
    <property type="entry name" value="Helicase_SWF/SNF/SWI_bac"/>
</dbReference>
<dbReference type="SMART" id="SM00487">
    <property type="entry name" value="DEXDc"/>
    <property type="match status" value="1"/>
</dbReference>
<dbReference type="InterPro" id="IPR001650">
    <property type="entry name" value="Helicase_C-like"/>
</dbReference>
<dbReference type="InterPro" id="IPR049730">
    <property type="entry name" value="SNF2/RAD54-like_C"/>
</dbReference>
<dbReference type="Pfam" id="PF00271">
    <property type="entry name" value="Helicase_C"/>
    <property type="match status" value="1"/>
</dbReference>
<keyword evidence="2" id="KW-0863">Zinc-finger</keyword>
<reference evidence="6" key="1">
    <citation type="submission" date="2010-06" db="EMBL/GenBank/DDBJ databases">
        <authorList>
            <person name="Muzny D."/>
            <person name="Qin X."/>
            <person name="Buhay C."/>
            <person name="Dugan-Rocha S."/>
            <person name="Ding Y."/>
            <person name="Chen G."/>
            <person name="Hawes A."/>
            <person name="Holder M."/>
            <person name="Jhangiani S."/>
            <person name="Johnson A."/>
            <person name="Khan Z."/>
            <person name="Li Z."/>
            <person name="Liu W."/>
            <person name="Liu X."/>
            <person name="Perez L."/>
            <person name="Shen H."/>
            <person name="Wang Q."/>
            <person name="Watt J."/>
            <person name="Xi L."/>
            <person name="Xin Y."/>
            <person name="Zhou J."/>
            <person name="Deng J."/>
            <person name="Jiang H."/>
            <person name="Liu Y."/>
            <person name="Qu J."/>
            <person name="Song X.-Z."/>
            <person name="Zhang L."/>
            <person name="Villasana D."/>
            <person name="Johnson A."/>
            <person name="Liu J."/>
            <person name="Liyanage D."/>
            <person name="Lorensuhewa L."/>
            <person name="Robinson T."/>
            <person name="Song A."/>
            <person name="Song B.-B."/>
            <person name="Dinh H."/>
            <person name="Thornton R."/>
            <person name="Coyle M."/>
            <person name="Francisco L."/>
            <person name="Jackson L."/>
            <person name="Javaid M."/>
            <person name="Korchina V."/>
            <person name="Kovar C."/>
            <person name="Mata R."/>
            <person name="Mathew T."/>
            <person name="Ngo R."/>
            <person name="Nguyen L."/>
            <person name="Nguyen N."/>
            <person name="Okwuonu G."/>
            <person name="Ongeri F."/>
            <person name="Pham C."/>
            <person name="Simmons D."/>
            <person name="Wilczek-Boney K."/>
            <person name="Hale W."/>
            <person name="Jakkamsetti A."/>
            <person name="Pham P."/>
            <person name="Ruth R."/>
            <person name="San Lucas F."/>
            <person name="Warren J."/>
            <person name="Zhang J."/>
            <person name="Zhao Z."/>
            <person name="Zhou C."/>
            <person name="Zhu D."/>
            <person name="Lee S."/>
            <person name="Bess C."/>
            <person name="Blankenburg K."/>
            <person name="Forbes L."/>
            <person name="Fu Q."/>
            <person name="Gubbala S."/>
            <person name="Hirani K."/>
            <person name="Jayaseelan J.C."/>
            <person name="Lara F."/>
            <person name="Munidasa M."/>
            <person name="Palculict T."/>
            <person name="Patil S."/>
            <person name="Pu L.-L."/>
            <person name="Saada N."/>
            <person name="Tang L."/>
            <person name="Weissenberger G."/>
            <person name="Zhu Y."/>
            <person name="Hemphill L."/>
            <person name="Shang Y."/>
            <person name="Youmans B."/>
            <person name="Ayvaz T."/>
            <person name="Ross M."/>
            <person name="Santibanez J."/>
            <person name="Aqrawi P."/>
            <person name="Gross S."/>
            <person name="Joshi V."/>
            <person name="Fowler G."/>
            <person name="Nazareth L."/>
            <person name="Reid J."/>
            <person name="Worley K."/>
            <person name="Petrosino J."/>
            <person name="Highlander S."/>
            <person name="Gibbs R."/>
        </authorList>
    </citation>
    <scope>NUCLEOTIDE SEQUENCE [LARGE SCALE GENOMIC DNA]</scope>
    <source>
        <strain evidence="6">DSM 20601</strain>
    </source>
</reference>
<dbReference type="PANTHER" id="PTHR10799">
    <property type="entry name" value="SNF2/RAD54 HELICASE FAMILY"/>
    <property type="match status" value="1"/>
</dbReference>
<dbReference type="PROSITE" id="PS51194">
    <property type="entry name" value="HELICASE_CTER"/>
    <property type="match status" value="1"/>
</dbReference>
<evidence type="ECO:0000313" key="7">
    <source>
        <dbReference type="Proteomes" id="UP000010119"/>
    </source>
</evidence>
<dbReference type="GO" id="GO:0016787">
    <property type="term" value="F:hydrolase activity"/>
    <property type="evidence" value="ECO:0007669"/>
    <property type="project" value="UniProtKB-KW"/>
</dbReference>
<dbReference type="Pfam" id="PF04434">
    <property type="entry name" value="SWIM"/>
    <property type="match status" value="1"/>
</dbReference>
<dbReference type="AlphaFoldDB" id="D7UYN1"/>
<organism evidence="6 7">
    <name type="scientific">Listeria grayi DSM 20601</name>
    <dbReference type="NCBI Taxonomy" id="525367"/>
    <lineage>
        <taxon>Bacteria</taxon>
        <taxon>Bacillati</taxon>
        <taxon>Bacillota</taxon>
        <taxon>Bacilli</taxon>
        <taxon>Bacillales</taxon>
        <taxon>Listeriaceae</taxon>
        <taxon>Listeria</taxon>
    </lineage>
</organism>
<dbReference type="GO" id="GO:0005524">
    <property type="term" value="F:ATP binding"/>
    <property type="evidence" value="ECO:0007669"/>
    <property type="project" value="InterPro"/>
</dbReference>
<dbReference type="Pfam" id="PF08455">
    <property type="entry name" value="SNF2_assoc"/>
    <property type="match status" value="1"/>
</dbReference>